<dbReference type="GO" id="GO:0005506">
    <property type="term" value="F:iron ion binding"/>
    <property type="evidence" value="ECO:0007669"/>
    <property type="project" value="InterPro"/>
</dbReference>
<evidence type="ECO:0000313" key="8">
    <source>
        <dbReference type="Proteomes" id="UP000230423"/>
    </source>
</evidence>
<protein>
    <recommendedName>
        <fullName evidence="9">Unspecific monooxygenase</fullName>
    </recommendedName>
</protein>
<evidence type="ECO:0000313" key="7">
    <source>
        <dbReference type="EMBL" id="PIO63373.1"/>
    </source>
</evidence>
<keyword evidence="3 5" id="KW-0408">Iron</keyword>
<gene>
    <name evidence="7" type="ORF">TELCIR_15027</name>
</gene>
<feature type="chain" id="PRO_5013923724" description="Unspecific monooxygenase" evidence="6">
    <location>
        <begin position="27"/>
        <end position="149"/>
    </location>
</feature>
<comment type="similarity">
    <text evidence="1 5">Belongs to the cytochrome P450 family.</text>
</comment>
<dbReference type="Pfam" id="PF00067">
    <property type="entry name" value="p450"/>
    <property type="match status" value="1"/>
</dbReference>
<name>A0A2G9TZF9_TELCI</name>
<evidence type="ECO:0000256" key="3">
    <source>
        <dbReference type="ARBA" id="ARBA00023004"/>
    </source>
</evidence>
<evidence type="ECO:0000256" key="5">
    <source>
        <dbReference type="RuleBase" id="RU000461"/>
    </source>
</evidence>
<keyword evidence="5" id="KW-0560">Oxidoreductase</keyword>
<keyword evidence="5" id="KW-0349">Heme</keyword>
<dbReference type="AlphaFoldDB" id="A0A2G9TZF9"/>
<keyword evidence="4 5" id="KW-0503">Monooxygenase</keyword>
<dbReference type="Proteomes" id="UP000230423">
    <property type="component" value="Unassembled WGS sequence"/>
</dbReference>
<dbReference type="OrthoDB" id="9632889at2759"/>
<evidence type="ECO:0000256" key="4">
    <source>
        <dbReference type="ARBA" id="ARBA00023033"/>
    </source>
</evidence>
<dbReference type="GO" id="GO:0006082">
    <property type="term" value="P:organic acid metabolic process"/>
    <property type="evidence" value="ECO:0007669"/>
    <property type="project" value="TreeGrafter"/>
</dbReference>
<feature type="signal peptide" evidence="6">
    <location>
        <begin position="1"/>
        <end position="26"/>
    </location>
</feature>
<evidence type="ECO:0000256" key="1">
    <source>
        <dbReference type="ARBA" id="ARBA00010617"/>
    </source>
</evidence>
<dbReference type="PANTHER" id="PTHR24300">
    <property type="entry name" value="CYTOCHROME P450 508A4-RELATED"/>
    <property type="match status" value="1"/>
</dbReference>
<keyword evidence="6" id="KW-0732">Signal</keyword>
<evidence type="ECO:0008006" key="9">
    <source>
        <dbReference type="Google" id="ProtNLM"/>
    </source>
</evidence>
<dbReference type="SUPFAM" id="SSF48264">
    <property type="entry name" value="Cytochrome P450"/>
    <property type="match status" value="2"/>
</dbReference>
<dbReference type="InterPro" id="IPR001128">
    <property type="entry name" value="Cyt_P450"/>
</dbReference>
<evidence type="ECO:0000256" key="6">
    <source>
        <dbReference type="SAM" id="SignalP"/>
    </source>
</evidence>
<dbReference type="GO" id="GO:0005737">
    <property type="term" value="C:cytoplasm"/>
    <property type="evidence" value="ECO:0007669"/>
    <property type="project" value="TreeGrafter"/>
</dbReference>
<dbReference type="InterPro" id="IPR036396">
    <property type="entry name" value="Cyt_P450_sf"/>
</dbReference>
<proteinExistence type="inferred from homology"/>
<dbReference type="InterPro" id="IPR017972">
    <property type="entry name" value="Cyt_P450_CS"/>
</dbReference>
<dbReference type="Gene3D" id="1.10.630.10">
    <property type="entry name" value="Cytochrome P450"/>
    <property type="match status" value="1"/>
</dbReference>
<dbReference type="EMBL" id="KZ350972">
    <property type="protein sequence ID" value="PIO63373.1"/>
    <property type="molecule type" value="Genomic_DNA"/>
</dbReference>
<evidence type="ECO:0000256" key="2">
    <source>
        <dbReference type="ARBA" id="ARBA00022723"/>
    </source>
</evidence>
<sequence length="149" mass="16862">MGPVEILLILALILFLLCYNINRLLGLPPGPMPWPVLGQPLKRTVIRDGEAYAGRPDTFVMILLVQGNYGLIFEENDWYRSQRRFTLHTLKNLGVGKETIKNGQFVKDDRINGFSVGKRACLGENLARMEKKDIKLTHLRGNKPNMPSS</sequence>
<dbReference type="GO" id="GO:0016712">
    <property type="term" value="F:oxidoreductase activity, acting on paired donors, with incorporation or reduction of molecular oxygen, reduced flavin or flavoprotein as one donor, and incorporation of one atom of oxygen"/>
    <property type="evidence" value="ECO:0007669"/>
    <property type="project" value="TreeGrafter"/>
</dbReference>
<dbReference type="PANTHER" id="PTHR24300:SF338">
    <property type="entry name" value="CYTOCHROME P450 CYP36A1-RELATED"/>
    <property type="match status" value="1"/>
</dbReference>
<keyword evidence="8" id="KW-1185">Reference proteome</keyword>
<dbReference type="InterPro" id="IPR050182">
    <property type="entry name" value="Cytochrome_P450_fam2"/>
</dbReference>
<dbReference type="PROSITE" id="PS00086">
    <property type="entry name" value="CYTOCHROME_P450"/>
    <property type="match status" value="1"/>
</dbReference>
<dbReference type="GO" id="GO:0020037">
    <property type="term" value="F:heme binding"/>
    <property type="evidence" value="ECO:0007669"/>
    <property type="project" value="InterPro"/>
</dbReference>
<accession>A0A2G9TZF9</accession>
<dbReference type="GO" id="GO:0006805">
    <property type="term" value="P:xenobiotic metabolic process"/>
    <property type="evidence" value="ECO:0007669"/>
    <property type="project" value="TreeGrafter"/>
</dbReference>
<keyword evidence="2 5" id="KW-0479">Metal-binding</keyword>
<organism evidence="7 8">
    <name type="scientific">Teladorsagia circumcincta</name>
    <name type="common">Brown stomach worm</name>
    <name type="synonym">Ostertagia circumcincta</name>
    <dbReference type="NCBI Taxonomy" id="45464"/>
    <lineage>
        <taxon>Eukaryota</taxon>
        <taxon>Metazoa</taxon>
        <taxon>Ecdysozoa</taxon>
        <taxon>Nematoda</taxon>
        <taxon>Chromadorea</taxon>
        <taxon>Rhabditida</taxon>
        <taxon>Rhabditina</taxon>
        <taxon>Rhabditomorpha</taxon>
        <taxon>Strongyloidea</taxon>
        <taxon>Trichostrongylidae</taxon>
        <taxon>Teladorsagia</taxon>
    </lineage>
</organism>
<reference evidence="7 8" key="1">
    <citation type="submission" date="2015-09" db="EMBL/GenBank/DDBJ databases">
        <title>Draft genome of the parasitic nematode Teladorsagia circumcincta isolate WARC Sus (inbred).</title>
        <authorList>
            <person name="Mitreva M."/>
        </authorList>
    </citation>
    <scope>NUCLEOTIDE SEQUENCE [LARGE SCALE GENOMIC DNA]</scope>
    <source>
        <strain evidence="7 8">S</strain>
    </source>
</reference>